<evidence type="ECO:0000313" key="1">
    <source>
        <dbReference type="EMBL" id="MCW6511177.1"/>
    </source>
</evidence>
<keyword evidence="2" id="KW-1185">Reference proteome</keyword>
<sequence>MSYTDENFCNPLDRKETAMCLACSFPTADGHWSDAGAVAGGLGPDRMLDLLRRLLANESLSIRRVAPRAGFLVTTPSGRAARATTIDDVWPVVQLLTGRTIDPLLSAPQRSDGAGQ</sequence>
<name>A0AA42CQ77_9HYPH</name>
<comment type="caution">
    <text evidence="1">The sequence shown here is derived from an EMBL/GenBank/DDBJ whole genome shotgun (WGS) entry which is preliminary data.</text>
</comment>
<dbReference type="EMBL" id="JAMOIM010000022">
    <property type="protein sequence ID" value="MCW6511177.1"/>
    <property type="molecule type" value="Genomic_DNA"/>
</dbReference>
<dbReference type="AlphaFoldDB" id="A0AA42CQ77"/>
<gene>
    <name evidence="1" type="ORF">M8523_24550</name>
</gene>
<protein>
    <submittedName>
        <fullName evidence="1">Uncharacterized protein</fullName>
    </submittedName>
</protein>
<proteinExistence type="predicted"/>
<accession>A0AA42CQ77</accession>
<organism evidence="1 2">
    <name type="scientific">Lichenifustis flavocetrariae</name>
    <dbReference type="NCBI Taxonomy" id="2949735"/>
    <lineage>
        <taxon>Bacteria</taxon>
        <taxon>Pseudomonadati</taxon>
        <taxon>Pseudomonadota</taxon>
        <taxon>Alphaproteobacteria</taxon>
        <taxon>Hyphomicrobiales</taxon>
        <taxon>Lichenihabitantaceae</taxon>
        <taxon>Lichenifustis</taxon>
    </lineage>
</organism>
<evidence type="ECO:0000313" key="2">
    <source>
        <dbReference type="Proteomes" id="UP001165667"/>
    </source>
</evidence>
<reference evidence="1" key="1">
    <citation type="submission" date="2022-05" db="EMBL/GenBank/DDBJ databases">
        <authorList>
            <person name="Pankratov T."/>
        </authorList>
    </citation>
    <scope>NUCLEOTIDE SEQUENCE</scope>
    <source>
        <strain evidence="1">BP6-180914</strain>
    </source>
</reference>
<dbReference type="Proteomes" id="UP001165667">
    <property type="component" value="Unassembled WGS sequence"/>
</dbReference>